<comment type="caution">
    <text evidence="1">The sequence shown here is derived from an EMBL/GenBank/DDBJ whole genome shotgun (WGS) entry which is preliminary data.</text>
</comment>
<gene>
    <name evidence="1" type="ORF">WKI47_17425</name>
</gene>
<evidence type="ECO:0000313" key="2">
    <source>
        <dbReference type="Proteomes" id="UP001380953"/>
    </source>
</evidence>
<organism evidence="1 2">
    <name type="scientific">Saccharibacillus sacchari</name>
    <dbReference type="NCBI Taxonomy" id="456493"/>
    <lineage>
        <taxon>Bacteria</taxon>
        <taxon>Bacillati</taxon>
        <taxon>Bacillota</taxon>
        <taxon>Bacilli</taxon>
        <taxon>Bacillales</taxon>
        <taxon>Paenibacillaceae</taxon>
        <taxon>Saccharibacillus</taxon>
    </lineage>
</organism>
<keyword evidence="2" id="KW-1185">Reference proteome</keyword>
<dbReference type="Proteomes" id="UP001380953">
    <property type="component" value="Unassembled WGS sequence"/>
</dbReference>
<evidence type="ECO:0000313" key="1">
    <source>
        <dbReference type="EMBL" id="MEJ8305692.1"/>
    </source>
</evidence>
<sequence length="342" mass="38543">MFQLSEKQAQEIVDKMMRDIPYNINIMNDRGVIVGSGNRERIGTVHDAAVRALATGRMVEVLEDGKYEKKGTNEPIVIGDQRVGVIGISGEPDEVRPFCNIVRTTVSLLVEQKTALETLAHEENRRSAFIRMLLEHRGAYTQKIKKEAASYGLDLALRTQVLYLTGFKAAKETSALLLRFPTFRLEEDVHLVLVQEESAAEKLAESLLHGQPRARIAIGRQEEWIADSFLQARAALHVQAALKPSGSLTAFHEVAFLAELARMDISPRLRATAKLVDHPDLLNTLRIFVEQDGNMSGTAEYLNIHRNTLQYRLKRIAELTGRDPRKVLDLFQLVHDLLAEYR</sequence>
<protein>
    <submittedName>
        <fullName evidence="1">Sugar diacid recognition domain-containing protein</fullName>
    </submittedName>
</protein>
<dbReference type="EMBL" id="JBBKAR010000045">
    <property type="protein sequence ID" value="MEJ8305692.1"/>
    <property type="molecule type" value="Genomic_DNA"/>
</dbReference>
<reference evidence="1" key="1">
    <citation type="submission" date="2024-03" db="EMBL/GenBank/DDBJ databases">
        <title>Whole genome sequecning of epiphytes from Marcgravia umbellata leaves.</title>
        <authorList>
            <person name="Kumar G."/>
            <person name="Savka M.A."/>
        </authorList>
    </citation>
    <scope>NUCLEOTIDE SEQUENCE</scope>
    <source>
        <strain evidence="1">RIT_BL5</strain>
    </source>
</reference>
<name>A0ACC6PFX5_9BACL</name>
<proteinExistence type="predicted"/>
<accession>A0ACC6PFX5</accession>